<dbReference type="GO" id="GO:0000159">
    <property type="term" value="C:protein phosphatase type 2A complex"/>
    <property type="evidence" value="ECO:0007669"/>
    <property type="project" value="InterPro"/>
</dbReference>
<comment type="similarity">
    <text evidence="1">Belongs to the phosphatase 2A regulatory subunit B56 family.</text>
</comment>
<reference evidence="2 3" key="1">
    <citation type="journal article" date="2020" name="Cell">
        <title>Large-Scale Comparative Analyses of Tick Genomes Elucidate Their Genetic Diversity and Vector Capacities.</title>
        <authorList>
            <consortium name="Tick Genome and Microbiome Consortium (TIGMIC)"/>
            <person name="Jia N."/>
            <person name="Wang J."/>
            <person name="Shi W."/>
            <person name="Du L."/>
            <person name="Sun Y."/>
            <person name="Zhan W."/>
            <person name="Jiang J.F."/>
            <person name="Wang Q."/>
            <person name="Zhang B."/>
            <person name="Ji P."/>
            <person name="Bell-Sakyi L."/>
            <person name="Cui X.M."/>
            <person name="Yuan T.T."/>
            <person name="Jiang B.G."/>
            <person name="Yang W.F."/>
            <person name="Lam T.T."/>
            <person name="Chang Q.C."/>
            <person name="Ding S.J."/>
            <person name="Wang X.J."/>
            <person name="Zhu J.G."/>
            <person name="Ruan X.D."/>
            <person name="Zhao L."/>
            <person name="Wei J.T."/>
            <person name="Ye R.Z."/>
            <person name="Que T.C."/>
            <person name="Du C.H."/>
            <person name="Zhou Y.H."/>
            <person name="Cheng J.X."/>
            <person name="Dai P.F."/>
            <person name="Guo W.B."/>
            <person name="Han X.H."/>
            <person name="Huang E.J."/>
            <person name="Li L.F."/>
            <person name="Wei W."/>
            <person name="Gao Y.C."/>
            <person name="Liu J.Z."/>
            <person name="Shao H.Z."/>
            <person name="Wang X."/>
            <person name="Wang C.C."/>
            <person name="Yang T.C."/>
            <person name="Huo Q.B."/>
            <person name="Li W."/>
            <person name="Chen H.Y."/>
            <person name="Chen S.E."/>
            <person name="Zhou L.G."/>
            <person name="Ni X.B."/>
            <person name="Tian J.H."/>
            <person name="Sheng Y."/>
            <person name="Liu T."/>
            <person name="Pan Y.S."/>
            <person name="Xia L.Y."/>
            <person name="Li J."/>
            <person name="Zhao F."/>
            <person name="Cao W.C."/>
        </authorList>
    </citation>
    <scope>NUCLEOTIDE SEQUENCE [LARGE SCALE GENOMIC DNA]</scope>
    <source>
        <strain evidence="2">HaeL-2018</strain>
    </source>
</reference>
<dbReference type="GO" id="GO:0005634">
    <property type="term" value="C:nucleus"/>
    <property type="evidence" value="ECO:0007669"/>
    <property type="project" value="TreeGrafter"/>
</dbReference>
<dbReference type="Gene3D" id="1.25.10.10">
    <property type="entry name" value="Leucine-rich Repeat Variant"/>
    <property type="match status" value="1"/>
</dbReference>
<evidence type="ECO:0000256" key="1">
    <source>
        <dbReference type="ARBA" id="ARBA00009745"/>
    </source>
</evidence>
<sequence>MAKNFGNVFQRFIYETERFNGVAKLLKVLGSTIDGFALPVKAEHKQFLVKVLLPLHKPECFEHYHAQRTYCLHKFVGKNATLAEEVVKGLLMFWPKICSEKEFRFLQDIENILYVAAPTQFAKIKDALFTQVAKCLCNPQCYVAERALYLWKNDYILSLIKEQQPDGDVADIPGDVLRF</sequence>
<proteinExistence type="inferred from homology"/>
<dbReference type="GO" id="GO:0072542">
    <property type="term" value="F:protein phosphatase activator activity"/>
    <property type="evidence" value="ECO:0007669"/>
    <property type="project" value="TreeGrafter"/>
</dbReference>
<evidence type="ECO:0000313" key="3">
    <source>
        <dbReference type="Proteomes" id="UP000821853"/>
    </source>
</evidence>
<dbReference type="PANTHER" id="PTHR10257">
    <property type="entry name" value="SERINE/THREONINE PROTEIN PHOSPHATASE 2A PP2A REGULATORY SUBUNIT B"/>
    <property type="match status" value="1"/>
</dbReference>
<dbReference type="InterPro" id="IPR016024">
    <property type="entry name" value="ARM-type_fold"/>
</dbReference>
<keyword evidence="3" id="KW-1185">Reference proteome</keyword>
<accession>A0A9J6G8S6</accession>
<dbReference type="Pfam" id="PF01603">
    <property type="entry name" value="B56"/>
    <property type="match status" value="1"/>
</dbReference>
<name>A0A9J6G8S6_HAELO</name>
<protein>
    <submittedName>
        <fullName evidence="2">Uncharacterized protein</fullName>
    </submittedName>
</protein>
<dbReference type="OrthoDB" id="10264446at2759"/>
<dbReference type="InterPro" id="IPR011989">
    <property type="entry name" value="ARM-like"/>
</dbReference>
<dbReference type="AlphaFoldDB" id="A0A9J6G8S6"/>
<dbReference type="OMA" id="RFECKSA"/>
<dbReference type="VEuPathDB" id="VectorBase:HLOH_060082"/>
<dbReference type="InterPro" id="IPR002554">
    <property type="entry name" value="PP2A_B56"/>
</dbReference>
<dbReference type="Proteomes" id="UP000821853">
    <property type="component" value="Chromosome 3"/>
</dbReference>
<gene>
    <name evidence="2" type="ORF">HPB48_012019</name>
</gene>
<organism evidence="2 3">
    <name type="scientific">Haemaphysalis longicornis</name>
    <name type="common">Bush tick</name>
    <dbReference type="NCBI Taxonomy" id="44386"/>
    <lineage>
        <taxon>Eukaryota</taxon>
        <taxon>Metazoa</taxon>
        <taxon>Ecdysozoa</taxon>
        <taxon>Arthropoda</taxon>
        <taxon>Chelicerata</taxon>
        <taxon>Arachnida</taxon>
        <taxon>Acari</taxon>
        <taxon>Parasitiformes</taxon>
        <taxon>Ixodida</taxon>
        <taxon>Ixodoidea</taxon>
        <taxon>Ixodidae</taxon>
        <taxon>Haemaphysalinae</taxon>
        <taxon>Haemaphysalis</taxon>
    </lineage>
</organism>
<dbReference type="GO" id="GO:0005829">
    <property type="term" value="C:cytosol"/>
    <property type="evidence" value="ECO:0007669"/>
    <property type="project" value="TreeGrafter"/>
</dbReference>
<dbReference type="GO" id="GO:0007165">
    <property type="term" value="P:signal transduction"/>
    <property type="evidence" value="ECO:0007669"/>
    <property type="project" value="InterPro"/>
</dbReference>
<dbReference type="EMBL" id="JABSTR010000005">
    <property type="protein sequence ID" value="KAH9371701.1"/>
    <property type="molecule type" value="Genomic_DNA"/>
</dbReference>
<evidence type="ECO:0000313" key="2">
    <source>
        <dbReference type="EMBL" id="KAH9371701.1"/>
    </source>
</evidence>
<comment type="caution">
    <text evidence="2">The sequence shown here is derived from an EMBL/GenBank/DDBJ whole genome shotgun (WGS) entry which is preliminary data.</text>
</comment>
<dbReference type="PANTHER" id="PTHR10257:SF5">
    <property type="entry name" value="WIDERBORST, ISOFORM H"/>
    <property type="match status" value="1"/>
</dbReference>
<dbReference type="SUPFAM" id="SSF48371">
    <property type="entry name" value="ARM repeat"/>
    <property type="match status" value="1"/>
</dbReference>